<evidence type="ECO:0000256" key="4">
    <source>
        <dbReference type="ARBA" id="ARBA00022692"/>
    </source>
</evidence>
<feature type="transmembrane region" description="Helical" evidence="7">
    <location>
        <begin position="102"/>
        <end position="122"/>
    </location>
</feature>
<evidence type="ECO:0000256" key="6">
    <source>
        <dbReference type="ARBA" id="ARBA00023136"/>
    </source>
</evidence>
<dbReference type="Pfam" id="PF01914">
    <property type="entry name" value="MarC"/>
    <property type="match status" value="1"/>
</dbReference>
<feature type="transmembrane region" description="Helical" evidence="7">
    <location>
        <begin position="20"/>
        <end position="47"/>
    </location>
</feature>
<organism evidence="8 9">
    <name type="scientific">Rubidibacter lacunae KORDI 51-2</name>
    <dbReference type="NCBI Taxonomy" id="582515"/>
    <lineage>
        <taxon>Bacteria</taxon>
        <taxon>Bacillati</taxon>
        <taxon>Cyanobacteriota</taxon>
        <taxon>Cyanophyceae</taxon>
        <taxon>Oscillatoriophycideae</taxon>
        <taxon>Chroococcales</taxon>
        <taxon>Aphanothecaceae</taxon>
        <taxon>Rubidibacter</taxon>
    </lineage>
</organism>
<keyword evidence="5 7" id="KW-1133">Transmembrane helix</keyword>
<accession>U5DLC4</accession>
<comment type="similarity">
    <text evidence="2 7">Belongs to the UPF0056 (MarC) family.</text>
</comment>
<dbReference type="AlphaFoldDB" id="U5DLC4"/>
<evidence type="ECO:0000256" key="7">
    <source>
        <dbReference type="RuleBase" id="RU362048"/>
    </source>
</evidence>
<proteinExistence type="inferred from homology"/>
<dbReference type="GO" id="GO:0005886">
    <property type="term" value="C:plasma membrane"/>
    <property type="evidence" value="ECO:0007669"/>
    <property type="project" value="UniProtKB-SubCell"/>
</dbReference>
<keyword evidence="6 7" id="KW-0472">Membrane</keyword>
<evidence type="ECO:0000256" key="1">
    <source>
        <dbReference type="ARBA" id="ARBA00004651"/>
    </source>
</evidence>
<feature type="transmembrane region" description="Helical" evidence="7">
    <location>
        <begin position="68"/>
        <end position="90"/>
    </location>
</feature>
<dbReference type="eggNOG" id="COG2095">
    <property type="taxonomic scope" value="Bacteria"/>
</dbReference>
<dbReference type="FunCoup" id="U5DLC4">
    <property type="interactions" value="75"/>
</dbReference>
<evidence type="ECO:0000313" key="8">
    <source>
        <dbReference type="EMBL" id="ERN41379.1"/>
    </source>
</evidence>
<evidence type="ECO:0000256" key="5">
    <source>
        <dbReference type="ARBA" id="ARBA00022989"/>
    </source>
</evidence>
<comment type="subcellular location">
    <subcellularLocation>
        <location evidence="1 7">Cell membrane</location>
        <topology evidence="1 7">Multi-pass membrane protein</topology>
    </subcellularLocation>
</comment>
<feature type="transmembrane region" description="Helical" evidence="7">
    <location>
        <begin position="234"/>
        <end position="259"/>
    </location>
</feature>
<dbReference type="STRING" id="582515.KR51_00019470"/>
<feature type="transmembrane region" description="Helical" evidence="7">
    <location>
        <begin position="134"/>
        <end position="154"/>
    </location>
</feature>
<reference evidence="8 9" key="1">
    <citation type="submission" date="2013-05" db="EMBL/GenBank/DDBJ databases">
        <title>Draft genome sequence of Rubidibacter lacunae KORDI 51-2.</title>
        <authorList>
            <person name="Choi D.H."/>
            <person name="Noh J.H."/>
            <person name="Kwon K.-K."/>
            <person name="Lee J.-H."/>
            <person name="Ryu J.-Y."/>
        </authorList>
    </citation>
    <scope>NUCLEOTIDE SEQUENCE [LARGE SCALE GENOMIC DNA]</scope>
    <source>
        <strain evidence="8 9">KORDI 51-2</strain>
    </source>
</reference>
<evidence type="ECO:0000256" key="3">
    <source>
        <dbReference type="ARBA" id="ARBA00022475"/>
    </source>
</evidence>
<keyword evidence="9" id="KW-1185">Reference proteome</keyword>
<comment type="caution">
    <text evidence="8">The sequence shown here is derived from an EMBL/GenBank/DDBJ whole genome shotgun (WGS) entry which is preliminary data.</text>
</comment>
<dbReference type="EMBL" id="ASSJ01000049">
    <property type="protein sequence ID" value="ERN41379.1"/>
    <property type="molecule type" value="Genomic_DNA"/>
</dbReference>
<dbReference type="PANTHER" id="PTHR33508:SF1">
    <property type="entry name" value="UPF0056 MEMBRANE PROTEIN YHCE"/>
    <property type="match status" value="1"/>
</dbReference>
<dbReference type="Proteomes" id="UP000016960">
    <property type="component" value="Unassembled WGS sequence"/>
</dbReference>
<dbReference type="OrthoDB" id="467846at2"/>
<sequence>MRDHLRPESLALRHWRWIPIAAAIAIDIAIATLGATAIAQVAPDTVVQPETFARLDIEAIASKRNGFGLFNIFVIFLVTLGPVKILAPFAQLTAKASRQLRFQLALRSSILSASIIFFVAVIGQKIASIWKLRLGATAIASGLILTTGVLKIINNPPQPPQFPERPSLELVVRPLTFSLILTPSGIAIVLVVILFSHYTQHDPMAILGLLAIVLTLDFCAMLAARYILAIVPLVLFSVLSYTLSVFQLALGVSLILLGIEVEVRVLQPIWNSSP</sequence>
<dbReference type="InterPro" id="IPR002771">
    <property type="entry name" value="Multi_antbiot-R_MarC"/>
</dbReference>
<feature type="transmembrane region" description="Helical" evidence="7">
    <location>
        <begin position="174"/>
        <end position="195"/>
    </location>
</feature>
<dbReference type="InParanoid" id="U5DLC4"/>
<dbReference type="RefSeq" id="WP_022606890.1">
    <property type="nucleotide sequence ID" value="NZ_ASSJ01000049.1"/>
</dbReference>
<name>U5DLC4_9CHRO</name>
<gene>
    <name evidence="8" type="ORF">KR51_00019470</name>
</gene>
<protein>
    <recommendedName>
        <fullName evidence="7">UPF0056 membrane protein</fullName>
    </recommendedName>
</protein>
<keyword evidence="4 7" id="KW-0812">Transmembrane</keyword>
<comment type="caution">
    <text evidence="7">Lacks conserved residue(s) required for the propagation of feature annotation.</text>
</comment>
<feature type="transmembrane region" description="Helical" evidence="7">
    <location>
        <begin position="207"/>
        <end position="228"/>
    </location>
</feature>
<evidence type="ECO:0000256" key="2">
    <source>
        <dbReference type="ARBA" id="ARBA00009784"/>
    </source>
</evidence>
<dbReference type="PANTHER" id="PTHR33508">
    <property type="entry name" value="UPF0056 MEMBRANE PROTEIN YHCE"/>
    <property type="match status" value="1"/>
</dbReference>
<evidence type="ECO:0000313" key="9">
    <source>
        <dbReference type="Proteomes" id="UP000016960"/>
    </source>
</evidence>
<keyword evidence="3" id="KW-1003">Cell membrane</keyword>